<feature type="region of interest" description="Disordered" evidence="1">
    <location>
        <begin position="46"/>
        <end position="68"/>
    </location>
</feature>
<comment type="caution">
    <text evidence="3">The sequence shown here is derived from an EMBL/GenBank/DDBJ whole genome shotgun (WGS) entry which is preliminary data.</text>
</comment>
<proteinExistence type="predicted"/>
<accession>A0A8J3ZIZ0</accession>
<sequence>MDGVGCEIYRSGPLKAGATYRFTVRMTVAATPVTVPLFPAPTNRYTNKDSKLDLSPKAATPNGAAQTLPVTGSRTTPILFGTGAALVVAGAGILLAFAPPPLRRRPSD</sequence>
<name>A0A8J3ZIZ0_9ACTN</name>
<reference evidence="3" key="1">
    <citation type="submission" date="2021-01" db="EMBL/GenBank/DDBJ databases">
        <title>Whole genome shotgun sequence of Virgisporangium aurantiacum NBRC 16421.</title>
        <authorList>
            <person name="Komaki H."/>
            <person name="Tamura T."/>
        </authorList>
    </citation>
    <scope>NUCLEOTIDE SEQUENCE</scope>
    <source>
        <strain evidence="3">NBRC 16421</strain>
    </source>
</reference>
<keyword evidence="2" id="KW-0812">Transmembrane</keyword>
<keyword evidence="2" id="KW-0472">Membrane</keyword>
<dbReference type="Proteomes" id="UP000612585">
    <property type="component" value="Unassembled WGS sequence"/>
</dbReference>
<evidence type="ECO:0000313" key="4">
    <source>
        <dbReference type="Proteomes" id="UP000612585"/>
    </source>
</evidence>
<evidence type="ECO:0000256" key="1">
    <source>
        <dbReference type="SAM" id="MobiDB-lite"/>
    </source>
</evidence>
<feature type="transmembrane region" description="Helical" evidence="2">
    <location>
        <begin position="78"/>
        <end position="98"/>
    </location>
</feature>
<dbReference type="EMBL" id="BOPG01000100">
    <property type="protein sequence ID" value="GIJ63633.1"/>
    <property type="molecule type" value="Genomic_DNA"/>
</dbReference>
<organism evidence="3 4">
    <name type="scientific">Virgisporangium aurantiacum</name>
    <dbReference type="NCBI Taxonomy" id="175570"/>
    <lineage>
        <taxon>Bacteria</taxon>
        <taxon>Bacillati</taxon>
        <taxon>Actinomycetota</taxon>
        <taxon>Actinomycetes</taxon>
        <taxon>Micromonosporales</taxon>
        <taxon>Micromonosporaceae</taxon>
        <taxon>Virgisporangium</taxon>
    </lineage>
</organism>
<keyword evidence="2" id="KW-1133">Transmembrane helix</keyword>
<evidence type="ECO:0000313" key="3">
    <source>
        <dbReference type="EMBL" id="GIJ63633.1"/>
    </source>
</evidence>
<dbReference type="AlphaFoldDB" id="A0A8J3ZIZ0"/>
<evidence type="ECO:0000256" key="2">
    <source>
        <dbReference type="SAM" id="Phobius"/>
    </source>
</evidence>
<gene>
    <name evidence="3" type="ORF">Vau01_111490</name>
</gene>
<protein>
    <submittedName>
        <fullName evidence="3">Uncharacterized protein</fullName>
    </submittedName>
</protein>
<dbReference type="RefSeq" id="WP_204010623.1">
    <property type="nucleotide sequence ID" value="NZ_BOPG01000100.1"/>
</dbReference>
<keyword evidence="4" id="KW-1185">Reference proteome</keyword>